<comment type="caution">
    <text evidence="1">The sequence shown here is derived from an EMBL/GenBank/DDBJ whole genome shotgun (WGS) entry which is preliminary data.</text>
</comment>
<sequence length="51" mass="5738">MITVGLPGGEFLQPKAWLNQELNESIATTAGGELYYFIRDAANQWNKEKSH</sequence>
<gene>
    <name evidence="1" type="ORF">S03H2_41723</name>
</gene>
<organism evidence="1">
    <name type="scientific">marine sediment metagenome</name>
    <dbReference type="NCBI Taxonomy" id="412755"/>
    <lineage>
        <taxon>unclassified sequences</taxon>
        <taxon>metagenomes</taxon>
        <taxon>ecological metagenomes</taxon>
    </lineage>
</organism>
<dbReference type="EMBL" id="BARU01025933">
    <property type="protein sequence ID" value="GAH72241.1"/>
    <property type="molecule type" value="Genomic_DNA"/>
</dbReference>
<protein>
    <submittedName>
        <fullName evidence="1">Uncharacterized protein</fullName>
    </submittedName>
</protein>
<accession>X1HQ11</accession>
<reference evidence="1" key="1">
    <citation type="journal article" date="2014" name="Front. Microbiol.">
        <title>High frequency of phylogenetically diverse reductive dehalogenase-homologous genes in deep subseafloor sedimentary metagenomes.</title>
        <authorList>
            <person name="Kawai M."/>
            <person name="Futagami T."/>
            <person name="Toyoda A."/>
            <person name="Takaki Y."/>
            <person name="Nishi S."/>
            <person name="Hori S."/>
            <person name="Arai W."/>
            <person name="Tsubouchi T."/>
            <person name="Morono Y."/>
            <person name="Uchiyama I."/>
            <person name="Ito T."/>
            <person name="Fujiyama A."/>
            <person name="Inagaki F."/>
            <person name="Takami H."/>
        </authorList>
    </citation>
    <scope>NUCLEOTIDE SEQUENCE</scope>
    <source>
        <strain evidence="1">Expedition CK06-06</strain>
    </source>
</reference>
<dbReference type="AlphaFoldDB" id="X1HQ11"/>
<evidence type="ECO:0000313" key="1">
    <source>
        <dbReference type="EMBL" id="GAH72241.1"/>
    </source>
</evidence>
<name>X1HQ11_9ZZZZ</name>
<proteinExistence type="predicted"/>